<name>A0AAD4LMI4_9AGAM</name>
<gene>
    <name evidence="5" type="ORF">EDB92DRAFT_1427181</name>
</gene>
<accession>A0AAD4LMI4</accession>
<evidence type="ECO:0000256" key="3">
    <source>
        <dbReference type="ARBA" id="ARBA00023274"/>
    </source>
</evidence>
<dbReference type="SUPFAM" id="SSF56808">
    <property type="entry name" value="Ribosomal protein L1"/>
    <property type="match status" value="1"/>
</dbReference>
<dbReference type="GO" id="GO:0006412">
    <property type="term" value="P:translation"/>
    <property type="evidence" value="ECO:0007669"/>
    <property type="project" value="InterPro"/>
</dbReference>
<dbReference type="Pfam" id="PF00687">
    <property type="entry name" value="Ribosomal_L1"/>
    <property type="match status" value="1"/>
</dbReference>
<keyword evidence="6" id="KW-1185">Reference proteome</keyword>
<dbReference type="InterPro" id="IPR023674">
    <property type="entry name" value="Ribosomal_uL1-like"/>
</dbReference>
<dbReference type="CDD" id="cd00403">
    <property type="entry name" value="Ribosomal_L1"/>
    <property type="match status" value="1"/>
</dbReference>
<dbReference type="Gene3D" id="3.40.50.790">
    <property type="match status" value="1"/>
</dbReference>
<protein>
    <recommendedName>
        <fullName evidence="4">Ribosomal protein</fullName>
    </recommendedName>
</protein>
<comment type="caution">
    <text evidence="5">The sequence shown here is derived from an EMBL/GenBank/DDBJ whole genome shotgun (WGS) entry which is preliminary data.</text>
</comment>
<dbReference type="Gene3D" id="3.30.190.20">
    <property type="match status" value="1"/>
</dbReference>
<dbReference type="AlphaFoldDB" id="A0AAD4LMI4"/>
<dbReference type="PIRSF" id="PIRSF002155">
    <property type="entry name" value="Ribosomal_L1"/>
    <property type="match status" value="1"/>
</dbReference>
<keyword evidence="2 4" id="KW-0689">Ribosomal protein</keyword>
<evidence type="ECO:0000313" key="5">
    <source>
        <dbReference type="EMBL" id="KAH8997435.1"/>
    </source>
</evidence>
<comment type="similarity">
    <text evidence="1 4">Belongs to the universal ribosomal protein uL1 family.</text>
</comment>
<dbReference type="FunFam" id="3.40.50.790:FF:000001">
    <property type="entry name" value="50S ribosomal protein L1"/>
    <property type="match status" value="1"/>
</dbReference>
<organism evidence="5 6">
    <name type="scientific">Lactarius akahatsu</name>
    <dbReference type="NCBI Taxonomy" id="416441"/>
    <lineage>
        <taxon>Eukaryota</taxon>
        <taxon>Fungi</taxon>
        <taxon>Dikarya</taxon>
        <taxon>Basidiomycota</taxon>
        <taxon>Agaricomycotina</taxon>
        <taxon>Agaricomycetes</taxon>
        <taxon>Russulales</taxon>
        <taxon>Russulaceae</taxon>
        <taxon>Lactarius</taxon>
    </lineage>
</organism>
<dbReference type="PANTHER" id="PTHR36427">
    <property type="entry name" value="54S RIBOSOMAL PROTEIN L1, MITOCHONDRIAL"/>
    <property type="match status" value="1"/>
</dbReference>
<evidence type="ECO:0000256" key="4">
    <source>
        <dbReference type="RuleBase" id="RU000659"/>
    </source>
</evidence>
<dbReference type="Proteomes" id="UP001201163">
    <property type="component" value="Unassembled WGS sequence"/>
</dbReference>
<dbReference type="GO" id="GO:0003723">
    <property type="term" value="F:RNA binding"/>
    <property type="evidence" value="ECO:0007669"/>
    <property type="project" value="InterPro"/>
</dbReference>
<reference evidence="5" key="1">
    <citation type="submission" date="2022-01" db="EMBL/GenBank/DDBJ databases">
        <title>Comparative genomics reveals a dynamic genome evolution in the ectomycorrhizal milk-cap (Lactarius) mushrooms.</title>
        <authorList>
            <consortium name="DOE Joint Genome Institute"/>
            <person name="Lebreton A."/>
            <person name="Tang N."/>
            <person name="Kuo A."/>
            <person name="LaButti K."/>
            <person name="Drula E."/>
            <person name="Barry K."/>
            <person name="Clum A."/>
            <person name="Lipzen A."/>
            <person name="Mousain D."/>
            <person name="Ng V."/>
            <person name="Wang R."/>
            <person name="Wang X."/>
            <person name="Dai Y."/>
            <person name="Henrissat B."/>
            <person name="Grigoriev I.V."/>
            <person name="Guerin-Laguette A."/>
            <person name="Yu F."/>
            <person name="Martin F.M."/>
        </authorList>
    </citation>
    <scope>NUCLEOTIDE SEQUENCE</scope>
    <source>
        <strain evidence="5">QP</strain>
    </source>
</reference>
<evidence type="ECO:0000256" key="1">
    <source>
        <dbReference type="ARBA" id="ARBA00010531"/>
    </source>
</evidence>
<dbReference type="InterPro" id="IPR028364">
    <property type="entry name" value="Ribosomal_uL1/biogenesis"/>
</dbReference>
<dbReference type="InterPro" id="IPR002143">
    <property type="entry name" value="Ribosomal_uL1"/>
</dbReference>
<dbReference type="InterPro" id="IPR016095">
    <property type="entry name" value="Ribosomal_uL1_3-a/b-sand"/>
</dbReference>
<evidence type="ECO:0000313" key="6">
    <source>
        <dbReference type="Proteomes" id="UP001201163"/>
    </source>
</evidence>
<dbReference type="GO" id="GO:0005762">
    <property type="term" value="C:mitochondrial large ribosomal subunit"/>
    <property type="evidence" value="ECO:0007669"/>
    <property type="project" value="TreeGrafter"/>
</dbReference>
<dbReference type="PANTHER" id="PTHR36427:SF3">
    <property type="entry name" value="LARGE RIBOSOMAL SUBUNIT PROTEIN UL1M"/>
    <property type="match status" value="1"/>
</dbReference>
<dbReference type="InterPro" id="IPR023673">
    <property type="entry name" value="Ribosomal_uL1_CS"/>
</dbReference>
<proteinExistence type="inferred from homology"/>
<sequence length="280" mass="30079">MSLLQLRSLRSAAALAKRSQLSLRDFSTSNVIWARQAKKSAGATRKPRTSNKTVKSSIYDAEKMTLTDAIHVLRAVEVGSPNATYELTIKTAMPRGAAIPKGRVSLPREPKAKAKDKILVFADGKAAEAAKKAGADIVGGPELAEAVASGRIQATLFLSTPSLIKAISQRLGRVLGPRGLMPSERRGTVTEDVAGYIRRLQGTTEWKGDKTGTIRTPIAKLDYPVEDVVKNVRHFISVVKRATGNQPQSADKDQSSKPVNAIHKVIISSRQGPGILIADL</sequence>
<dbReference type="EMBL" id="JAKELL010000007">
    <property type="protein sequence ID" value="KAH8997435.1"/>
    <property type="molecule type" value="Genomic_DNA"/>
</dbReference>
<dbReference type="GO" id="GO:0003735">
    <property type="term" value="F:structural constituent of ribosome"/>
    <property type="evidence" value="ECO:0007669"/>
    <property type="project" value="InterPro"/>
</dbReference>
<evidence type="ECO:0000256" key="2">
    <source>
        <dbReference type="ARBA" id="ARBA00022980"/>
    </source>
</evidence>
<keyword evidence="3 4" id="KW-0687">Ribonucleoprotein</keyword>
<dbReference type="PROSITE" id="PS01199">
    <property type="entry name" value="RIBOSOMAL_L1"/>
    <property type="match status" value="1"/>
</dbReference>